<evidence type="ECO:0000259" key="8">
    <source>
        <dbReference type="Pfam" id="PF01435"/>
    </source>
</evidence>
<evidence type="ECO:0000256" key="4">
    <source>
        <dbReference type="ARBA" id="ARBA00022833"/>
    </source>
</evidence>
<keyword evidence="2" id="KW-0479">Metal-binding</keyword>
<evidence type="ECO:0000256" key="6">
    <source>
        <dbReference type="RuleBase" id="RU003983"/>
    </source>
</evidence>
<dbReference type="Pfam" id="PF01435">
    <property type="entry name" value="Peptidase_M48"/>
    <property type="match status" value="1"/>
</dbReference>
<evidence type="ECO:0000313" key="10">
    <source>
        <dbReference type="EMBL" id="UZP73404.1"/>
    </source>
</evidence>
<keyword evidence="7" id="KW-1133">Transmembrane helix</keyword>
<dbReference type="Pfam" id="PF16491">
    <property type="entry name" value="Peptidase_M48_N"/>
    <property type="match status" value="1"/>
</dbReference>
<feature type="transmembrane region" description="Helical" evidence="7">
    <location>
        <begin position="111"/>
        <end position="137"/>
    </location>
</feature>
<dbReference type="InterPro" id="IPR001915">
    <property type="entry name" value="Peptidase_M48"/>
</dbReference>
<reference evidence="10 11" key="1">
    <citation type="submission" date="2019-02" db="EMBL/GenBank/DDBJ databases">
        <title>Halieaceae_genomes.</title>
        <authorList>
            <person name="Li S.-H."/>
        </authorList>
    </citation>
    <scope>NUCLEOTIDE SEQUENCE [LARGE SCALE GENOMIC DNA]</scope>
    <source>
        <strain evidence="10 11">JH123</strain>
    </source>
</reference>
<organism evidence="10 11">
    <name type="scientific">Candidatus Paraluminiphilus aquimaris</name>
    <dbReference type="NCBI Taxonomy" id="2518994"/>
    <lineage>
        <taxon>Bacteria</taxon>
        <taxon>Pseudomonadati</taxon>
        <taxon>Pseudomonadota</taxon>
        <taxon>Gammaproteobacteria</taxon>
        <taxon>Cellvibrionales</taxon>
        <taxon>Halieaceae</taxon>
        <taxon>Candidatus Paraluminiphilus</taxon>
    </lineage>
</organism>
<evidence type="ECO:0000256" key="7">
    <source>
        <dbReference type="SAM" id="Phobius"/>
    </source>
</evidence>
<feature type="transmembrane region" description="Helical" evidence="7">
    <location>
        <begin position="295"/>
        <end position="311"/>
    </location>
</feature>
<dbReference type="RefSeq" id="WP_279242183.1">
    <property type="nucleotide sequence ID" value="NZ_CP036501.1"/>
</dbReference>
<protein>
    <submittedName>
        <fullName evidence="10">M48 family peptidase</fullName>
    </submittedName>
</protein>
<comment type="cofactor">
    <cofactor evidence="6">
        <name>Zn(2+)</name>
        <dbReference type="ChEBI" id="CHEBI:29105"/>
    </cofactor>
    <text evidence="6">Binds 1 zinc ion per subunit.</text>
</comment>
<keyword evidence="3 6" id="KW-0378">Hydrolase</keyword>
<keyword evidence="4 6" id="KW-0862">Zinc</keyword>
<keyword evidence="7" id="KW-0812">Transmembrane</keyword>
<feature type="transmembrane region" description="Helical" evidence="7">
    <location>
        <begin position="256"/>
        <end position="274"/>
    </location>
</feature>
<keyword evidence="5 6" id="KW-0482">Metalloprotease</keyword>
<evidence type="ECO:0000256" key="2">
    <source>
        <dbReference type="ARBA" id="ARBA00022723"/>
    </source>
</evidence>
<feature type="transmembrane region" description="Helical" evidence="7">
    <location>
        <begin position="71"/>
        <end position="91"/>
    </location>
</feature>
<accession>A0ABY6Q365</accession>
<sequence>MAFDAISATNAYIDSLGTEALAQAAAYTAGNHWLILWSLLATVVSTSLIVRSGILVALSNKLSQRGAFNRAFRISAAFIVLSAIIELPWTIYTRWYRQTQYDMTTQPLGDFLGQSGLGLALSAVLMGLLLATFYVLIKKAGQLWWAWFGGITASLVATMMLLGPSLIQPLFNEYTPVPEGEVKEAIEALALEANIPTNRIFMYDGSRQSNNFTANVSGIGSSARIAISDIALKEANLDEVKAVTGHEIGHYVSGHIWWVVFLLSGEVVIAFLLADRLFKPVARVFGADENIQNPASVPILILLVGVLLTLFEPINNSLTRMNEADADRYSLENVGLPDGLASALVKTAEYRDPRPGQLQELLFYTHPSVESRVRMAMEWKGEQLATELLPEN</sequence>
<keyword evidence="1 6" id="KW-0645">Protease</keyword>
<feature type="domain" description="Peptidase M48" evidence="8">
    <location>
        <begin position="178"/>
        <end position="379"/>
    </location>
</feature>
<dbReference type="Proteomes" id="UP001317963">
    <property type="component" value="Chromosome"/>
</dbReference>
<dbReference type="InterPro" id="IPR032456">
    <property type="entry name" value="Peptidase_M48_N"/>
</dbReference>
<name>A0ABY6Q365_9GAMM</name>
<dbReference type="EMBL" id="CP036501">
    <property type="protein sequence ID" value="UZP73404.1"/>
    <property type="molecule type" value="Genomic_DNA"/>
</dbReference>
<feature type="transmembrane region" description="Helical" evidence="7">
    <location>
        <begin position="34"/>
        <end position="59"/>
    </location>
</feature>
<evidence type="ECO:0000256" key="5">
    <source>
        <dbReference type="ARBA" id="ARBA00023049"/>
    </source>
</evidence>
<feature type="domain" description="CAAX prenyl protease 1 N-terminal" evidence="9">
    <location>
        <begin position="15"/>
        <end position="172"/>
    </location>
</feature>
<dbReference type="Gene3D" id="3.30.2010.10">
    <property type="entry name" value="Metalloproteases ('zincins'), catalytic domain"/>
    <property type="match status" value="1"/>
</dbReference>
<comment type="similarity">
    <text evidence="6">Belongs to the peptidase M48 family.</text>
</comment>
<proteinExistence type="inferred from homology"/>
<evidence type="ECO:0000256" key="3">
    <source>
        <dbReference type="ARBA" id="ARBA00022801"/>
    </source>
</evidence>
<evidence type="ECO:0000256" key="1">
    <source>
        <dbReference type="ARBA" id="ARBA00022670"/>
    </source>
</evidence>
<gene>
    <name evidence="10" type="ORF">E0F26_01030</name>
</gene>
<evidence type="ECO:0000313" key="11">
    <source>
        <dbReference type="Proteomes" id="UP001317963"/>
    </source>
</evidence>
<feature type="transmembrane region" description="Helical" evidence="7">
    <location>
        <begin position="144"/>
        <end position="167"/>
    </location>
</feature>
<keyword evidence="11" id="KW-1185">Reference proteome</keyword>
<dbReference type="PANTHER" id="PTHR10120">
    <property type="entry name" value="CAAX PRENYL PROTEASE 1"/>
    <property type="match status" value="1"/>
</dbReference>
<evidence type="ECO:0000259" key="9">
    <source>
        <dbReference type="Pfam" id="PF16491"/>
    </source>
</evidence>
<keyword evidence="7" id="KW-0472">Membrane</keyword>